<dbReference type="PANTHER" id="PTHR11638">
    <property type="entry name" value="ATP-DEPENDENT CLP PROTEASE"/>
    <property type="match status" value="1"/>
</dbReference>
<protein>
    <submittedName>
        <fullName evidence="2">ATP-dependent Clp protease ATP-binding subunit ClpC</fullName>
    </submittedName>
</protein>
<dbReference type="AlphaFoldDB" id="A0A402CYD6"/>
<dbReference type="InterPro" id="IPR041546">
    <property type="entry name" value="ClpA/ClpB_AAA_lid"/>
</dbReference>
<reference evidence="2 3" key="1">
    <citation type="journal article" date="2019" name="Int. J. Syst. Evol. Microbiol.">
        <title>Capsulimonas corticalis gen. nov., sp. nov., an aerobic capsulated bacterium, of a novel bacterial order, Capsulimonadales ord. nov., of the class Armatimonadia of the phylum Armatimonadetes.</title>
        <authorList>
            <person name="Li J."/>
            <person name="Kudo C."/>
            <person name="Tonouchi A."/>
        </authorList>
    </citation>
    <scope>NUCLEOTIDE SEQUENCE [LARGE SCALE GENOMIC DNA]</scope>
    <source>
        <strain evidence="2 3">AX-7</strain>
    </source>
</reference>
<dbReference type="GO" id="GO:0005524">
    <property type="term" value="F:ATP binding"/>
    <property type="evidence" value="ECO:0007669"/>
    <property type="project" value="UniProtKB-KW"/>
</dbReference>
<dbReference type="FunFam" id="1.10.8.60:FF:000017">
    <property type="entry name" value="ATP-dependent chaperone ClpB"/>
    <property type="match status" value="1"/>
</dbReference>
<dbReference type="OrthoDB" id="9803641at2"/>
<dbReference type="InterPro" id="IPR050130">
    <property type="entry name" value="ClpA_ClpB"/>
</dbReference>
<dbReference type="PROSITE" id="PS51903">
    <property type="entry name" value="CLP_R"/>
    <property type="match status" value="1"/>
</dbReference>
<comment type="similarity">
    <text evidence="1">Belongs to the ClpA/ClpB family.</text>
</comment>
<dbReference type="CDD" id="cd00009">
    <property type="entry name" value="AAA"/>
    <property type="match status" value="1"/>
</dbReference>
<sequence length="842" mass="94436">MWQRFTERARKVVFYAQEEAGRLGENYVSTEHLLLGLVRENDSVAARILDRIGVSLGRIRSEIERQVSRGDGRLGQDMQLTPRAKRVIDLAYDEARQLNNNYIGTEHLLLGLIREGEGLAGRVLSKLGVDLERTRREVMHLQEGGGEAGANSPARAPAKTRTPTLDEFGRDLTELARNEKLDPVIGRASEIERVIQIISRRVKNNPCLLGEPGVGKTAIAEGLAQRIVMGDIPDFLKDKRVVALDLAALVAGTKYRGEFEERMKRVMEEVRKAQGEVILFIDELHTLVGAGAAEGAIDASNIMKPALARGELQCIGATTLDEYRKYVERDAALQRRFQAIQVKEPSVEDAIEILKGLRARYEQHHKVEITNDALEAAARLSDRYISDRYLPDKAIDLIDEASSRVRLRGAMPPQELRDAKIELNAVQKELSSLPNNRQYDKAYELQARRRELEEKVQELDEGWQETRKNAKQSVDEDEVAQIVFSWTGIPVSRLVEAETQKLFRMEDELHKRIIGQHEAIEAIAKAVRRSRSGLRDAKRPIGSFIFLGPTGVGKTELARALAQYLFEKEENLIRIDMSEYMESFAVSRLVGAPPGYVGYDEGGQLSEAVRRNPYSVVLLDEIEKAHPEVYNLLLQVMEDGRLTDSHGRVIDFKNVILIMTSNIGARSIQGEREMGFRGTGGDKTAADIARQMESVKGRINDELKRVFRPEFLNRVDETIVFHPLSADEIKQVVTLMLDRVSKQVSQKGMDFEVTEKAKEVLAKEGYDPQYGARPLRRAVQRLVEDPLSEEVLLGKFQANDTILVDADDDNKIVFRKGAPMGLDGDPAPETTDTETSESAVAS</sequence>
<dbReference type="InterPro" id="IPR019489">
    <property type="entry name" value="Clp_ATPase_C"/>
</dbReference>
<dbReference type="InterPro" id="IPR036628">
    <property type="entry name" value="Clp_N_dom_sf"/>
</dbReference>
<dbReference type="PRINTS" id="PR00300">
    <property type="entry name" value="CLPPROTEASEA"/>
</dbReference>
<keyword evidence="2" id="KW-0378">Hydrolase</keyword>
<gene>
    <name evidence="2" type="primary">clpC</name>
    <name evidence="2" type="ORF">CCAX7_34240</name>
</gene>
<dbReference type="KEGG" id="ccot:CCAX7_34240"/>
<dbReference type="SUPFAM" id="SSF81923">
    <property type="entry name" value="Double Clp-N motif"/>
    <property type="match status" value="1"/>
</dbReference>
<keyword evidence="2" id="KW-0645">Protease</keyword>
<dbReference type="FunFam" id="3.40.50.300:FF:000025">
    <property type="entry name" value="ATP-dependent Clp protease subunit"/>
    <property type="match status" value="1"/>
</dbReference>
<dbReference type="InterPro" id="IPR003959">
    <property type="entry name" value="ATPase_AAA_core"/>
</dbReference>
<dbReference type="Proteomes" id="UP000287394">
    <property type="component" value="Chromosome"/>
</dbReference>
<dbReference type="Pfam" id="PF02861">
    <property type="entry name" value="Clp_N"/>
    <property type="match status" value="1"/>
</dbReference>
<dbReference type="SUPFAM" id="SSF52540">
    <property type="entry name" value="P-loop containing nucleoside triphosphate hydrolases"/>
    <property type="match status" value="2"/>
</dbReference>
<dbReference type="PROSITE" id="PS00871">
    <property type="entry name" value="CLPAB_2"/>
    <property type="match status" value="1"/>
</dbReference>
<dbReference type="FunCoup" id="A0A402CYD6">
    <property type="interactions" value="467"/>
</dbReference>
<dbReference type="InterPro" id="IPR028299">
    <property type="entry name" value="ClpA/B_CS2"/>
</dbReference>
<dbReference type="InterPro" id="IPR001270">
    <property type="entry name" value="ClpA/B"/>
</dbReference>
<dbReference type="GO" id="GO:0034605">
    <property type="term" value="P:cellular response to heat"/>
    <property type="evidence" value="ECO:0007669"/>
    <property type="project" value="TreeGrafter"/>
</dbReference>
<dbReference type="InterPro" id="IPR027417">
    <property type="entry name" value="P-loop_NTPase"/>
</dbReference>
<dbReference type="PROSITE" id="PS00870">
    <property type="entry name" value="CLPAB_1"/>
    <property type="match status" value="1"/>
</dbReference>
<keyword evidence="1" id="KW-0143">Chaperone</keyword>
<dbReference type="SMART" id="SM01086">
    <property type="entry name" value="ClpB_D2-small"/>
    <property type="match status" value="1"/>
</dbReference>
<dbReference type="Pfam" id="PF17871">
    <property type="entry name" value="AAA_lid_9"/>
    <property type="match status" value="1"/>
</dbReference>
<dbReference type="EMBL" id="AP025739">
    <property type="protein sequence ID" value="BDI31373.1"/>
    <property type="molecule type" value="Genomic_DNA"/>
</dbReference>
<evidence type="ECO:0000313" key="2">
    <source>
        <dbReference type="EMBL" id="BDI31373.1"/>
    </source>
</evidence>
<organism evidence="2 3">
    <name type="scientific">Capsulimonas corticalis</name>
    <dbReference type="NCBI Taxonomy" id="2219043"/>
    <lineage>
        <taxon>Bacteria</taxon>
        <taxon>Bacillati</taxon>
        <taxon>Armatimonadota</taxon>
        <taxon>Armatimonadia</taxon>
        <taxon>Capsulimonadales</taxon>
        <taxon>Capsulimonadaceae</taxon>
        <taxon>Capsulimonas</taxon>
    </lineage>
</organism>
<accession>A0A402CYD6</accession>
<dbReference type="Gene3D" id="3.40.50.300">
    <property type="entry name" value="P-loop containing nucleotide triphosphate hydrolases"/>
    <property type="match status" value="2"/>
</dbReference>
<dbReference type="Pfam" id="PF10431">
    <property type="entry name" value="ClpB_D2-small"/>
    <property type="match status" value="1"/>
</dbReference>
<dbReference type="Pfam" id="PF07724">
    <property type="entry name" value="AAA_2"/>
    <property type="match status" value="1"/>
</dbReference>
<dbReference type="GO" id="GO:0005737">
    <property type="term" value="C:cytoplasm"/>
    <property type="evidence" value="ECO:0007669"/>
    <property type="project" value="TreeGrafter"/>
</dbReference>
<evidence type="ECO:0000313" key="3">
    <source>
        <dbReference type="Proteomes" id="UP000287394"/>
    </source>
</evidence>
<dbReference type="Gene3D" id="4.10.860.10">
    <property type="entry name" value="UVR domain"/>
    <property type="match status" value="1"/>
</dbReference>
<dbReference type="GO" id="GO:0016887">
    <property type="term" value="F:ATP hydrolysis activity"/>
    <property type="evidence" value="ECO:0007669"/>
    <property type="project" value="InterPro"/>
</dbReference>
<dbReference type="GO" id="GO:0006508">
    <property type="term" value="P:proteolysis"/>
    <property type="evidence" value="ECO:0007669"/>
    <property type="project" value="UniProtKB-KW"/>
</dbReference>
<dbReference type="Pfam" id="PF00004">
    <property type="entry name" value="AAA"/>
    <property type="match status" value="1"/>
</dbReference>
<keyword evidence="1 2" id="KW-0067">ATP-binding</keyword>
<keyword evidence="1" id="KW-0547">Nucleotide-binding</keyword>
<dbReference type="Gene3D" id="1.10.8.60">
    <property type="match status" value="2"/>
</dbReference>
<dbReference type="GO" id="GO:0008233">
    <property type="term" value="F:peptidase activity"/>
    <property type="evidence" value="ECO:0007669"/>
    <property type="project" value="UniProtKB-KW"/>
</dbReference>
<dbReference type="InterPro" id="IPR018368">
    <property type="entry name" value="ClpA/B_CS1"/>
</dbReference>
<dbReference type="InterPro" id="IPR004176">
    <property type="entry name" value="Clp_R_N"/>
</dbReference>
<keyword evidence="3" id="KW-1185">Reference proteome</keyword>
<name>A0A402CYD6_9BACT</name>
<proteinExistence type="inferred from homology"/>
<evidence type="ECO:0000256" key="1">
    <source>
        <dbReference type="RuleBase" id="RU004432"/>
    </source>
</evidence>
<dbReference type="InterPro" id="IPR003593">
    <property type="entry name" value="AAA+_ATPase"/>
</dbReference>
<dbReference type="CDD" id="cd19499">
    <property type="entry name" value="RecA-like_ClpB_Hsp104-like"/>
    <property type="match status" value="1"/>
</dbReference>
<dbReference type="FunFam" id="3.40.50.300:FF:000010">
    <property type="entry name" value="Chaperone clpB 1, putative"/>
    <property type="match status" value="1"/>
</dbReference>
<dbReference type="SMART" id="SM00382">
    <property type="entry name" value="AAA"/>
    <property type="match status" value="2"/>
</dbReference>
<dbReference type="RefSeq" id="WP_119322342.1">
    <property type="nucleotide sequence ID" value="NZ_AP025739.1"/>
</dbReference>
<dbReference type="PANTHER" id="PTHR11638:SF18">
    <property type="entry name" value="HEAT SHOCK PROTEIN 104"/>
    <property type="match status" value="1"/>
</dbReference>
<dbReference type="Gene3D" id="1.10.1780.10">
    <property type="entry name" value="Clp, N-terminal domain"/>
    <property type="match status" value="1"/>
</dbReference>